<dbReference type="PANTHER" id="PTHR30304:SF0">
    <property type="entry name" value="D-TAGATOSE-1,6-BISPHOSPHATE ALDOLASE SUBUNIT GATY-RELATED"/>
    <property type="match status" value="1"/>
</dbReference>
<reference evidence="1" key="1">
    <citation type="submission" date="2018-05" db="EMBL/GenBank/DDBJ databases">
        <authorList>
            <person name="Lanie J.A."/>
            <person name="Ng W.-L."/>
            <person name="Kazmierczak K.M."/>
            <person name="Andrzejewski T.M."/>
            <person name="Davidsen T.M."/>
            <person name="Wayne K.J."/>
            <person name="Tettelin H."/>
            <person name="Glass J.I."/>
            <person name="Rusch D."/>
            <person name="Podicherti R."/>
            <person name="Tsui H.-C.T."/>
            <person name="Winkler M.E."/>
        </authorList>
    </citation>
    <scope>NUCLEOTIDE SEQUENCE</scope>
</reference>
<name>A0A381UFE5_9ZZZZ</name>
<dbReference type="InterPro" id="IPR050246">
    <property type="entry name" value="Class_II_FBP_aldolase"/>
</dbReference>
<accession>A0A381UFE5</accession>
<dbReference type="Pfam" id="PF01116">
    <property type="entry name" value="F_bP_aldolase"/>
    <property type="match status" value="1"/>
</dbReference>
<evidence type="ECO:0000313" key="1">
    <source>
        <dbReference type="EMBL" id="SVA26451.1"/>
    </source>
</evidence>
<proteinExistence type="predicted"/>
<dbReference type="PANTHER" id="PTHR30304">
    <property type="entry name" value="D-TAGATOSE-1,6-BISPHOSPHATE ALDOLASE"/>
    <property type="match status" value="1"/>
</dbReference>
<dbReference type="EMBL" id="UINC01006257">
    <property type="protein sequence ID" value="SVA26451.1"/>
    <property type="molecule type" value="Genomic_DNA"/>
</dbReference>
<dbReference type="GO" id="GO:0005975">
    <property type="term" value="P:carbohydrate metabolic process"/>
    <property type="evidence" value="ECO:0007669"/>
    <property type="project" value="InterPro"/>
</dbReference>
<dbReference type="PIRSF" id="PIRSF001359">
    <property type="entry name" value="F_bP_aldolase_II"/>
    <property type="match status" value="1"/>
</dbReference>
<dbReference type="InterPro" id="IPR013785">
    <property type="entry name" value="Aldolase_TIM"/>
</dbReference>
<dbReference type="AlphaFoldDB" id="A0A381UFE5"/>
<evidence type="ECO:0008006" key="2">
    <source>
        <dbReference type="Google" id="ProtNLM"/>
    </source>
</evidence>
<dbReference type="GO" id="GO:0016832">
    <property type="term" value="F:aldehyde-lyase activity"/>
    <property type="evidence" value="ECO:0007669"/>
    <property type="project" value="InterPro"/>
</dbReference>
<dbReference type="Gene3D" id="3.20.20.70">
    <property type="entry name" value="Aldolase class I"/>
    <property type="match status" value="1"/>
</dbReference>
<dbReference type="SUPFAM" id="SSF51569">
    <property type="entry name" value="Aldolase"/>
    <property type="match status" value="1"/>
</dbReference>
<gene>
    <name evidence="1" type="ORF">METZ01_LOCUS79305</name>
</gene>
<protein>
    <recommendedName>
        <fullName evidence="2">Fructose-bisphosphate aldolase</fullName>
    </recommendedName>
</protein>
<sequence length="232" mass="25464">MQAGPSCREHTPVPILGKMFRYLADQTKTHICCHIDHGYSLKECKEGMDNGFTSVMFDGSKLPLSKNINASLSIVKLAKSYKVSVEGEVGIVGYHNGKISEGTKVNEAKRFVDESGVDAIAISVGNTHLQTNKIAKIDIKKIIDLQNVINIPLVLHGSSGIGNAMRRKIAKTTNVAKFNIGTELRLIFGNSLRANILQNKDVFDRLKILKPTIKEIKKVAMKVILNIGPVNE</sequence>
<organism evidence="1">
    <name type="scientific">marine metagenome</name>
    <dbReference type="NCBI Taxonomy" id="408172"/>
    <lineage>
        <taxon>unclassified sequences</taxon>
        <taxon>metagenomes</taxon>
        <taxon>ecological metagenomes</taxon>
    </lineage>
</organism>
<dbReference type="GO" id="GO:0008270">
    <property type="term" value="F:zinc ion binding"/>
    <property type="evidence" value="ECO:0007669"/>
    <property type="project" value="InterPro"/>
</dbReference>
<dbReference type="InterPro" id="IPR000771">
    <property type="entry name" value="FBA_II"/>
</dbReference>